<dbReference type="AlphaFoldDB" id="A0A382M9I2"/>
<proteinExistence type="predicted"/>
<reference evidence="1" key="1">
    <citation type="submission" date="2018-05" db="EMBL/GenBank/DDBJ databases">
        <authorList>
            <person name="Lanie J.A."/>
            <person name="Ng W.-L."/>
            <person name="Kazmierczak K.M."/>
            <person name="Andrzejewski T.M."/>
            <person name="Davidsen T.M."/>
            <person name="Wayne K.J."/>
            <person name="Tettelin H."/>
            <person name="Glass J.I."/>
            <person name="Rusch D."/>
            <person name="Podicherti R."/>
            <person name="Tsui H.-C.T."/>
            <person name="Winkler M.E."/>
        </authorList>
    </citation>
    <scope>NUCLEOTIDE SEQUENCE</scope>
</reference>
<dbReference type="EMBL" id="UINC01091250">
    <property type="protein sequence ID" value="SVC43871.1"/>
    <property type="molecule type" value="Genomic_DNA"/>
</dbReference>
<name>A0A382M9I2_9ZZZZ</name>
<feature type="non-terminal residue" evidence="1">
    <location>
        <position position="1"/>
    </location>
</feature>
<protein>
    <submittedName>
        <fullName evidence="1">Uncharacterized protein</fullName>
    </submittedName>
</protein>
<sequence>PNTSFLAPFPDYKLPTSIVTESGFEQNGFDAAAFAWQSVKQDLQLPDILGFAPELVWPQIFSNELGLELSNSFLVAASATTNKLLESSILTYHYSSNRVAQYAKETIFVRDNSKRIAVNYRMLYQSERRKDNEGVIKFNFPTTTPYTYGHLLSLEFIQIVSLDDWSIDEVGGFLCRYTDVLQKLLGEEQVSAKLSKTRDKLPGKYFDIIPQNIVIREDGSVTVIDQEWELPDDIDLGMCLFRSMLLLMSIVTRFGKNKQGVTYSRYQFIQDAFQAAGFVFSRSDIDQYFELETLAQSQITGYPVEHFHSWSPEVLLPTENLTSVLLSRTKEIKNLQVAEAATRYAAKEHFDVAQERLNVITMHLDVIRQKEDVIQQKELDIVALRQSSS</sequence>
<evidence type="ECO:0000313" key="1">
    <source>
        <dbReference type="EMBL" id="SVC43871.1"/>
    </source>
</evidence>
<organism evidence="1">
    <name type="scientific">marine metagenome</name>
    <dbReference type="NCBI Taxonomy" id="408172"/>
    <lineage>
        <taxon>unclassified sequences</taxon>
        <taxon>metagenomes</taxon>
        <taxon>ecological metagenomes</taxon>
    </lineage>
</organism>
<accession>A0A382M9I2</accession>
<feature type="non-terminal residue" evidence="1">
    <location>
        <position position="389"/>
    </location>
</feature>
<gene>
    <name evidence="1" type="ORF">METZ01_LOCUS296725</name>
</gene>